<sequence>MSGLGYFLISIGIIWILVAFNMDTSTSSQYSGRINSALLIVLQQNYILIGAFIALYGLIMIISSRNQRLLEFICKRNNKDASGLSSEKTHPQSPCKNQIT</sequence>
<dbReference type="EMBL" id="LOMY01000165">
    <property type="protein sequence ID" value="OCQ51282.1"/>
    <property type="molecule type" value="Genomic_DNA"/>
</dbReference>
<accession>A0A1C0U026</accession>
<protein>
    <submittedName>
        <fullName evidence="3">Uncharacterized protein</fullName>
    </submittedName>
</protein>
<evidence type="ECO:0000313" key="4">
    <source>
        <dbReference type="Proteomes" id="UP000093476"/>
    </source>
</evidence>
<dbReference type="AlphaFoldDB" id="A0A1C0U026"/>
<name>A0A1C0U026_9GAMM</name>
<gene>
    <name evidence="3" type="ORF">Ppb6_03503</name>
</gene>
<feature type="region of interest" description="Disordered" evidence="1">
    <location>
        <begin position="80"/>
        <end position="100"/>
    </location>
</feature>
<keyword evidence="4" id="KW-1185">Reference proteome</keyword>
<feature type="transmembrane region" description="Helical" evidence="2">
    <location>
        <begin position="36"/>
        <end position="62"/>
    </location>
</feature>
<organism evidence="3 4">
    <name type="scientific">Photorhabdus australis subsp. thailandensis</name>
    <dbReference type="NCBI Taxonomy" id="2805096"/>
    <lineage>
        <taxon>Bacteria</taxon>
        <taxon>Pseudomonadati</taxon>
        <taxon>Pseudomonadota</taxon>
        <taxon>Gammaproteobacteria</taxon>
        <taxon>Enterobacterales</taxon>
        <taxon>Morganellaceae</taxon>
        <taxon>Photorhabdus</taxon>
    </lineage>
</organism>
<evidence type="ECO:0000256" key="1">
    <source>
        <dbReference type="SAM" id="MobiDB-lite"/>
    </source>
</evidence>
<feature type="transmembrane region" description="Helical" evidence="2">
    <location>
        <begin position="6"/>
        <end position="24"/>
    </location>
</feature>
<keyword evidence="2" id="KW-0812">Transmembrane</keyword>
<keyword evidence="2" id="KW-0472">Membrane</keyword>
<proteinExistence type="predicted"/>
<evidence type="ECO:0000256" key="2">
    <source>
        <dbReference type="SAM" id="Phobius"/>
    </source>
</evidence>
<dbReference type="Proteomes" id="UP000093476">
    <property type="component" value="Unassembled WGS sequence"/>
</dbReference>
<comment type="caution">
    <text evidence="3">The sequence shown here is derived from an EMBL/GenBank/DDBJ whole genome shotgun (WGS) entry which is preliminary data.</text>
</comment>
<keyword evidence="2" id="KW-1133">Transmembrane helix</keyword>
<reference evidence="3 4" key="1">
    <citation type="submission" date="2015-12" db="EMBL/GenBank/DDBJ databases">
        <title>Genome comparisons provide insights into the role of secondary metabolites in the pathogenic phase of the Photorhabdus life cycle.</title>
        <authorList>
            <person name="Tobias N.J."/>
            <person name="Mishra B."/>
            <person name="Gupta D.K."/>
            <person name="Thines M."/>
            <person name="Stinear T.P."/>
            <person name="Bode H.B."/>
        </authorList>
    </citation>
    <scope>NUCLEOTIDE SEQUENCE [LARGE SCALE GENOMIC DNA]</scope>
    <source>
        <strain evidence="3 4">PB68.1</strain>
    </source>
</reference>
<feature type="compositionally biased region" description="Polar residues" evidence="1">
    <location>
        <begin position="83"/>
        <end position="100"/>
    </location>
</feature>
<dbReference type="RefSeq" id="WP_065824189.1">
    <property type="nucleotide sequence ID" value="NZ_CAWMQZ010000165.1"/>
</dbReference>
<evidence type="ECO:0000313" key="3">
    <source>
        <dbReference type="EMBL" id="OCQ51282.1"/>
    </source>
</evidence>